<dbReference type="GO" id="GO:0006281">
    <property type="term" value="P:DNA repair"/>
    <property type="evidence" value="ECO:0007669"/>
    <property type="project" value="InterPro"/>
</dbReference>
<name>A0A9J5X5V4_SOLCO</name>
<dbReference type="GO" id="GO:0003677">
    <property type="term" value="F:DNA binding"/>
    <property type="evidence" value="ECO:0007669"/>
    <property type="project" value="InterPro"/>
</dbReference>
<reference evidence="1 2" key="1">
    <citation type="submission" date="2020-09" db="EMBL/GenBank/DDBJ databases">
        <title>De no assembly of potato wild relative species, Solanum commersonii.</title>
        <authorList>
            <person name="Cho K."/>
        </authorList>
    </citation>
    <scope>NUCLEOTIDE SEQUENCE [LARGE SCALE GENOMIC DNA]</scope>
    <source>
        <strain evidence="1">LZ3.2</strain>
        <tissue evidence="1">Leaf</tissue>
    </source>
</reference>
<keyword evidence="2" id="KW-1185">Reference proteome</keyword>
<dbReference type="EMBL" id="JACXVP010000010">
    <property type="protein sequence ID" value="KAG5582392.1"/>
    <property type="molecule type" value="Genomic_DNA"/>
</dbReference>
<dbReference type="Proteomes" id="UP000824120">
    <property type="component" value="Chromosome 10"/>
</dbReference>
<evidence type="ECO:0008006" key="3">
    <source>
        <dbReference type="Google" id="ProtNLM"/>
    </source>
</evidence>
<dbReference type="AlphaFoldDB" id="A0A9J5X5V4"/>
<dbReference type="PROSITE" id="PS00726">
    <property type="entry name" value="AP_NUCLEASE_F1_1"/>
    <property type="match status" value="1"/>
</dbReference>
<dbReference type="InterPro" id="IPR036691">
    <property type="entry name" value="Endo/exonu/phosph_ase_sf"/>
</dbReference>
<dbReference type="SUPFAM" id="SSF56219">
    <property type="entry name" value="DNase I-like"/>
    <property type="match status" value="1"/>
</dbReference>
<proteinExistence type="predicted"/>
<protein>
    <recommendedName>
        <fullName evidence="3">Endonuclease/exonuclease/phosphatase domain-containing protein</fullName>
    </recommendedName>
</protein>
<dbReference type="GO" id="GO:0004519">
    <property type="term" value="F:endonuclease activity"/>
    <property type="evidence" value="ECO:0007669"/>
    <property type="project" value="InterPro"/>
</dbReference>
<evidence type="ECO:0000313" key="1">
    <source>
        <dbReference type="EMBL" id="KAG5582392.1"/>
    </source>
</evidence>
<gene>
    <name evidence="1" type="ORF">H5410_053019</name>
</gene>
<dbReference type="OrthoDB" id="692400at2759"/>
<comment type="caution">
    <text evidence="1">The sequence shown here is derived from an EMBL/GenBank/DDBJ whole genome shotgun (WGS) entry which is preliminary data.</text>
</comment>
<accession>A0A9J5X5V4</accession>
<sequence length="65" mass="7504">MGDWKPDIICLQETKLEGDLTGQVMQIWGDTWIKMACLEANGTRGQIMMLWDSRMWKTEVLEIGT</sequence>
<organism evidence="1 2">
    <name type="scientific">Solanum commersonii</name>
    <name type="common">Commerson's wild potato</name>
    <name type="synonym">Commerson's nightshade</name>
    <dbReference type="NCBI Taxonomy" id="4109"/>
    <lineage>
        <taxon>Eukaryota</taxon>
        <taxon>Viridiplantae</taxon>
        <taxon>Streptophyta</taxon>
        <taxon>Embryophyta</taxon>
        <taxon>Tracheophyta</taxon>
        <taxon>Spermatophyta</taxon>
        <taxon>Magnoliopsida</taxon>
        <taxon>eudicotyledons</taxon>
        <taxon>Gunneridae</taxon>
        <taxon>Pentapetalae</taxon>
        <taxon>asterids</taxon>
        <taxon>lamiids</taxon>
        <taxon>Solanales</taxon>
        <taxon>Solanaceae</taxon>
        <taxon>Solanoideae</taxon>
        <taxon>Solaneae</taxon>
        <taxon>Solanum</taxon>
    </lineage>
</organism>
<dbReference type="InterPro" id="IPR020847">
    <property type="entry name" value="AP_endonuclease_F1_BS"/>
</dbReference>
<evidence type="ECO:0000313" key="2">
    <source>
        <dbReference type="Proteomes" id="UP000824120"/>
    </source>
</evidence>